<dbReference type="InterPro" id="IPR041657">
    <property type="entry name" value="HTH_17"/>
</dbReference>
<accession>A0A4R2JDZ8</accession>
<sequence length="92" mass="10473">MTADIAVPVADVGKVIKAVMTIKQAAAYIGRHPNYVYNLVHEYDRTKNTKSPRGLKAHQPRVNASWHIYRDDVDRWLHGLPPATGTRRRANR</sequence>
<dbReference type="RefSeq" id="WP_132121040.1">
    <property type="nucleotide sequence ID" value="NZ_SLWS01000006.1"/>
</dbReference>
<organism evidence="2 3">
    <name type="scientific">Actinocrispum wychmicini</name>
    <dbReference type="NCBI Taxonomy" id="1213861"/>
    <lineage>
        <taxon>Bacteria</taxon>
        <taxon>Bacillati</taxon>
        <taxon>Actinomycetota</taxon>
        <taxon>Actinomycetes</taxon>
        <taxon>Pseudonocardiales</taxon>
        <taxon>Pseudonocardiaceae</taxon>
        <taxon>Actinocrispum</taxon>
    </lineage>
</organism>
<dbReference type="OrthoDB" id="3700560at2"/>
<protein>
    <submittedName>
        <fullName evidence="2">Helix-turn-helix protein</fullName>
    </submittedName>
</protein>
<reference evidence="2 3" key="1">
    <citation type="submission" date="2019-03" db="EMBL/GenBank/DDBJ databases">
        <title>Genomic Encyclopedia of Type Strains, Phase IV (KMG-IV): sequencing the most valuable type-strain genomes for metagenomic binning, comparative biology and taxonomic classification.</title>
        <authorList>
            <person name="Goeker M."/>
        </authorList>
    </citation>
    <scope>NUCLEOTIDE SEQUENCE [LARGE SCALE GENOMIC DNA]</scope>
    <source>
        <strain evidence="2 3">DSM 45934</strain>
    </source>
</reference>
<evidence type="ECO:0000313" key="3">
    <source>
        <dbReference type="Proteomes" id="UP000295680"/>
    </source>
</evidence>
<name>A0A4R2JDZ8_9PSEU</name>
<evidence type="ECO:0000259" key="1">
    <source>
        <dbReference type="Pfam" id="PF12728"/>
    </source>
</evidence>
<dbReference type="Proteomes" id="UP000295680">
    <property type="component" value="Unassembled WGS sequence"/>
</dbReference>
<dbReference type="AlphaFoldDB" id="A0A4R2JDZ8"/>
<dbReference type="Pfam" id="PF12728">
    <property type="entry name" value="HTH_17"/>
    <property type="match status" value="1"/>
</dbReference>
<comment type="caution">
    <text evidence="2">The sequence shown here is derived from an EMBL/GenBank/DDBJ whole genome shotgun (WGS) entry which is preliminary data.</text>
</comment>
<dbReference type="EMBL" id="SLWS01000006">
    <property type="protein sequence ID" value="TCO57194.1"/>
    <property type="molecule type" value="Genomic_DNA"/>
</dbReference>
<feature type="domain" description="Helix-turn-helix" evidence="1">
    <location>
        <begin position="19"/>
        <end position="77"/>
    </location>
</feature>
<gene>
    <name evidence="2" type="ORF">EV192_106671</name>
</gene>
<keyword evidence="3" id="KW-1185">Reference proteome</keyword>
<proteinExistence type="predicted"/>
<evidence type="ECO:0000313" key="2">
    <source>
        <dbReference type="EMBL" id="TCO57194.1"/>
    </source>
</evidence>